<dbReference type="InterPro" id="IPR022776">
    <property type="entry name" value="TRM13/UPF0224_CHHC_Znf_dom"/>
</dbReference>
<proteinExistence type="predicted"/>
<dbReference type="AlphaFoldDB" id="A0AAJ7C9S2"/>
<evidence type="ECO:0000256" key="4">
    <source>
        <dbReference type="SAM" id="MobiDB-lite"/>
    </source>
</evidence>
<dbReference type="GeneID" id="107272627"/>
<evidence type="ECO:0000256" key="1">
    <source>
        <dbReference type="ARBA" id="ARBA00022723"/>
    </source>
</evidence>
<evidence type="ECO:0000313" key="7">
    <source>
        <dbReference type="RefSeq" id="XP_015605438.1"/>
    </source>
</evidence>
<evidence type="ECO:0000313" key="6">
    <source>
        <dbReference type="Proteomes" id="UP000694920"/>
    </source>
</evidence>
<sequence>MLKQRDREAQLQSLEEFSKATANQLNDIVSTLGWSMNDITHGKITICCPFDPAHRVPEDRLEKHLESCQWTAEGYQKQDVPLSYPSLRPCAPSSITFDEKLQDEVLSRAKIENPSLNIGVGGRLIPRTSNRLQADFTSDERKALYDYVIGNTRKPEIGEDIADINKPKAQDGETKKNTFLELLAQERNLKRRRAKHRGVHTNKKSHLEIMREVIEQQMEMFIEYLTEQQDSLIPNNVVHSSHTKSVNQLAKLNGNNWNSTATSSKEVESKRDYTRLQERDIPTEHRRSRYDETKGTQDRISSDRNVRSRDRRSSSRTRKDRSNTGSKDHHSRDRGSHFSKDKYHKRENRRHESSRSRRHSREHDRERHGNSSKREERHSRNKNFPMYGW</sequence>
<accession>A0AAJ7C9S2</accession>
<feature type="compositionally biased region" description="Basic and acidic residues" evidence="4">
    <location>
        <begin position="265"/>
        <end position="313"/>
    </location>
</feature>
<protein>
    <submittedName>
        <fullName evidence="7">U11/U12 small nuclear ribonucleoprotein 48 kDa protein</fullName>
    </submittedName>
</protein>
<organism evidence="6 7">
    <name type="scientific">Cephus cinctus</name>
    <name type="common">Wheat stem sawfly</name>
    <dbReference type="NCBI Taxonomy" id="211228"/>
    <lineage>
        <taxon>Eukaryota</taxon>
        <taxon>Metazoa</taxon>
        <taxon>Ecdysozoa</taxon>
        <taxon>Arthropoda</taxon>
        <taxon>Hexapoda</taxon>
        <taxon>Insecta</taxon>
        <taxon>Pterygota</taxon>
        <taxon>Neoptera</taxon>
        <taxon>Endopterygota</taxon>
        <taxon>Hymenoptera</taxon>
        <taxon>Cephoidea</taxon>
        <taxon>Cephidae</taxon>
        <taxon>Cephus</taxon>
    </lineage>
</organism>
<dbReference type="Pfam" id="PF05253">
    <property type="entry name" value="zf-U11-48K"/>
    <property type="match status" value="1"/>
</dbReference>
<feature type="compositionally biased region" description="Basic and acidic residues" evidence="4">
    <location>
        <begin position="349"/>
        <end position="378"/>
    </location>
</feature>
<feature type="domain" description="CHHC U11-48K-type" evidence="5">
    <location>
        <begin position="45"/>
        <end position="72"/>
    </location>
</feature>
<keyword evidence="6" id="KW-1185">Reference proteome</keyword>
<dbReference type="GO" id="GO:0008270">
    <property type="term" value="F:zinc ion binding"/>
    <property type="evidence" value="ECO:0007669"/>
    <property type="project" value="UniProtKB-KW"/>
</dbReference>
<dbReference type="InterPro" id="IPR036236">
    <property type="entry name" value="Znf_C2H2_sf"/>
</dbReference>
<evidence type="ECO:0000256" key="3">
    <source>
        <dbReference type="ARBA" id="ARBA00022833"/>
    </source>
</evidence>
<feature type="compositionally biased region" description="Polar residues" evidence="4">
    <location>
        <begin position="249"/>
        <end position="264"/>
    </location>
</feature>
<evidence type="ECO:0000256" key="2">
    <source>
        <dbReference type="ARBA" id="ARBA00022771"/>
    </source>
</evidence>
<dbReference type="SUPFAM" id="SSF57667">
    <property type="entry name" value="beta-beta-alpha zinc fingers"/>
    <property type="match status" value="1"/>
</dbReference>
<dbReference type="Proteomes" id="UP000694920">
    <property type="component" value="Unplaced"/>
</dbReference>
<name>A0AAJ7C9S2_CEPCN</name>
<keyword evidence="2" id="KW-0863">Zinc-finger</keyword>
<feature type="region of interest" description="Disordered" evidence="4">
    <location>
        <begin position="249"/>
        <end position="389"/>
    </location>
</feature>
<dbReference type="RefSeq" id="XP_015605438.1">
    <property type="nucleotide sequence ID" value="XM_015749952.2"/>
</dbReference>
<dbReference type="PROSITE" id="PS51800">
    <property type="entry name" value="ZF_CHHC_U11_48K"/>
    <property type="match status" value="1"/>
</dbReference>
<dbReference type="KEGG" id="ccin:107272627"/>
<keyword evidence="1" id="KW-0479">Metal-binding</keyword>
<evidence type="ECO:0000259" key="5">
    <source>
        <dbReference type="PROSITE" id="PS51800"/>
    </source>
</evidence>
<feature type="compositionally biased region" description="Basic and acidic residues" evidence="4">
    <location>
        <begin position="320"/>
        <end position="341"/>
    </location>
</feature>
<keyword evidence="3" id="KW-0862">Zinc</keyword>
<reference evidence="7" key="1">
    <citation type="submission" date="2025-08" db="UniProtKB">
        <authorList>
            <consortium name="RefSeq"/>
        </authorList>
    </citation>
    <scope>IDENTIFICATION</scope>
</reference>
<gene>
    <name evidence="7" type="primary">LOC107272627</name>
</gene>
<keyword evidence="7" id="KW-0687">Ribonucleoprotein</keyword>
<dbReference type="GO" id="GO:1990904">
    <property type="term" value="C:ribonucleoprotein complex"/>
    <property type="evidence" value="ECO:0007669"/>
    <property type="project" value="UniProtKB-KW"/>
</dbReference>